<protein>
    <recommendedName>
        <fullName evidence="3">Zona occludens toxin N-terminal domain-containing protein</fullName>
    </recommendedName>
</protein>
<gene>
    <name evidence="1" type="ORF">QCA50_000171</name>
</gene>
<keyword evidence="2" id="KW-1185">Reference proteome</keyword>
<comment type="caution">
    <text evidence="1">The sequence shown here is derived from an EMBL/GenBank/DDBJ whole genome shotgun (WGS) entry which is preliminary data.</text>
</comment>
<organism evidence="1 2">
    <name type="scientific">Cerrena zonata</name>
    <dbReference type="NCBI Taxonomy" id="2478898"/>
    <lineage>
        <taxon>Eukaryota</taxon>
        <taxon>Fungi</taxon>
        <taxon>Dikarya</taxon>
        <taxon>Basidiomycota</taxon>
        <taxon>Agaricomycotina</taxon>
        <taxon>Agaricomycetes</taxon>
        <taxon>Polyporales</taxon>
        <taxon>Cerrenaceae</taxon>
        <taxon>Cerrena</taxon>
    </lineage>
</organism>
<dbReference type="AlphaFoldDB" id="A0AAW0GQP1"/>
<evidence type="ECO:0000313" key="2">
    <source>
        <dbReference type="Proteomes" id="UP001385951"/>
    </source>
</evidence>
<dbReference type="SUPFAM" id="SSF52540">
    <property type="entry name" value="P-loop containing nucleoside triphosphate hydrolases"/>
    <property type="match status" value="1"/>
</dbReference>
<reference evidence="1 2" key="1">
    <citation type="submission" date="2022-09" db="EMBL/GenBank/DDBJ databases">
        <authorList>
            <person name="Palmer J.M."/>
        </authorList>
    </citation>
    <scope>NUCLEOTIDE SEQUENCE [LARGE SCALE GENOMIC DNA]</scope>
    <source>
        <strain evidence="1 2">DSM 7382</strain>
    </source>
</reference>
<dbReference type="EMBL" id="JASBNA010000001">
    <property type="protein sequence ID" value="KAK7695535.1"/>
    <property type="molecule type" value="Genomic_DNA"/>
</dbReference>
<evidence type="ECO:0000313" key="1">
    <source>
        <dbReference type="EMBL" id="KAK7695535.1"/>
    </source>
</evidence>
<name>A0AAW0GQP1_9APHY</name>
<dbReference type="InterPro" id="IPR027417">
    <property type="entry name" value="P-loop_NTPase"/>
</dbReference>
<dbReference type="Proteomes" id="UP001385951">
    <property type="component" value="Unassembled WGS sequence"/>
</dbReference>
<accession>A0AAW0GQP1</accession>
<evidence type="ECO:0008006" key="3">
    <source>
        <dbReference type="Google" id="ProtNLM"/>
    </source>
</evidence>
<sequence length="283" mass="31255">MMAVSTSESAPLYVQIILSILRDLGENYSFSAFKQRLDVSKKTFNPNQLHGLDQRMALLQSFIEKKSNNMVPRFSPGQLTIVDLSDPFIDPAAACGLFEIMTRLFVRADVNTGKVLVVDEAHKYLSVARSNAGLTKALLSLIRLQRHNAMRIIISTQGLLSYIPLPAWKLTCGSEPTVVPSVILDLCSVAILHRFASPKWWEHISQHVSARLSSEDAFNHVVTLQTGEAIVLAPSGLAMINDVTNGRKGSRTRTLQQLGRRYILMKSRKRITADGGASILVVS</sequence>
<proteinExistence type="predicted"/>
<dbReference type="Gene3D" id="3.40.50.300">
    <property type="entry name" value="P-loop containing nucleotide triphosphate hydrolases"/>
    <property type="match status" value="1"/>
</dbReference>